<dbReference type="PROSITE" id="PS50158">
    <property type="entry name" value="ZF_CCHC"/>
    <property type="match status" value="1"/>
</dbReference>
<dbReference type="InterPro" id="IPR014001">
    <property type="entry name" value="Helicase_ATP-bd"/>
</dbReference>
<dbReference type="FunFam" id="3.40.50.300:FF:000772">
    <property type="entry name" value="ATP-dependent DNA helicase Q4"/>
    <property type="match status" value="1"/>
</dbReference>
<dbReference type="InterPro" id="IPR001650">
    <property type="entry name" value="Helicase_C-like"/>
</dbReference>
<dbReference type="InterPro" id="IPR001878">
    <property type="entry name" value="Znf_CCHC"/>
</dbReference>
<gene>
    <name evidence="18" type="ORF">OVA965_LOCUS17235</name>
    <name evidence="19" type="ORF">TMI583_LOCUS17245</name>
</gene>
<keyword evidence="5" id="KW-0347">Helicase</keyword>
<dbReference type="EC" id="5.6.2.4" evidence="11"/>
<dbReference type="PROSITE" id="PS51194">
    <property type="entry name" value="HELICASE_CTER"/>
    <property type="match status" value="1"/>
</dbReference>
<keyword evidence="4" id="KW-0378">Hydrolase</keyword>
<dbReference type="Pfam" id="PF00098">
    <property type="entry name" value="zf-CCHC"/>
    <property type="match status" value="1"/>
</dbReference>
<dbReference type="InterPro" id="IPR011545">
    <property type="entry name" value="DEAD/DEAH_box_helicase_dom"/>
</dbReference>
<dbReference type="PANTHER" id="PTHR13710:SF108">
    <property type="entry name" value="ATP-DEPENDENT DNA HELICASE Q4"/>
    <property type="match status" value="1"/>
</dbReference>
<dbReference type="GO" id="GO:0005634">
    <property type="term" value="C:nucleus"/>
    <property type="evidence" value="ECO:0007669"/>
    <property type="project" value="UniProtKB-SubCell"/>
</dbReference>
<evidence type="ECO:0000256" key="13">
    <source>
        <dbReference type="PROSITE-ProRule" id="PRU00047"/>
    </source>
</evidence>
<dbReference type="NCBIfam" id="TIGR00614">
    <property type="entry name" value="recQ_fam"/>
    <property type="match status" value="1"/>
</dbReference>
<dbReference type="Gene3D" id="3.40.50.300">
    <property type="entry name" value="P-loop containing nucleotide triphosphate hydrolases"/>
    <property type="match status" value="2"/>
</dbReference>
<evidence type="ECO:0000313" key="19">
    <source>
        <dbReference type="EMBL" id="CAF3823270.1"/>
    </source>
</evidence>
<evidence type="ECO:0000256" key="6">
    <source>
        <dbReference type="ARBA" id="ARBA00022840"/>
    </source>
</evidence>
<dbReference type="SMART" id="SM00343">
    <property type="entry name" value="ZnF_C2HC"/>
    <property type="match status" value="1"/>
</dbReference>
<dbReference type="Proteomes" id="UP000677228">
    <property type="component" value="Unassembled WGS sequence"/>
</dbReference>
<dbReference type="GO" id="GO:0005694">
    <property type="term" value="C:chromosome"/>
    <property type="evidence" value="ECO:0007669"/>
    <property type="project" value="TreeGrafter"/>
</dbReference>
<evidence type="ECO:0000256" key="10">
    <source>
        <dbReference type="ARBA" id="ARBA00034617"/>
    </source>
</evidence>
<comment type="catalytic activity">
    <reaction evidence="10">
        <text>Couples ATP hydrolysis with the unwinding of duplex DNA by translocating in the 3'-5' direction.</text>
        <dbReference type="EC" id="5.6.2.4"/>
    </reaction>
</comment>
<evidence type="ECO:0000313" key="20">
    <source>
        <dbReference type="Proteomes" id="UP000677228"/>
    </source>
</evidence>
<keyword evidence="13" id="KW-0479">Metal-binding</keyword>
<evidence type="ECO:0000256" key="4">
    <source>
        <dbReference type="ARBA" id="ARBA00022801"/>
    </source>
</evidence>
<comment type="caution">
    <text evidence="18">The sequence shown here is derived from an EMBL/GenBank/DDBJ whole genome shotgun (WGS) entry which is preliminary data.</text>
</comment>
<evidence type="ECO:0000256" key="7">
    <source>
        <dbReference type="ARBA" id="ARBA00023125"/>
    </source>
</evidence>
<keyword evidence="6" id="KW-0067">ATP-binding</keyword>
<comment type="catalytic activity">
    <reaction evidence="12">
        <text>ATP + H2O = ADP + phosphate + H(+)</text>
        <dbReference type="Rhea" id="RHEA:13065"/>
        <dbReference type="ChEBI" id="CHEBI:15377"/>
        <dbReference type="ChEBI" id="CHEBI:15378"/>
        <dbReference type="ChEBI" id="CHEBI:30616"/>
        <dbReference type="ChEBI" id="CHEBI:43474"/>
        <dbReference type="ChEBI" id="CHEBI:456216"/>
    </reaction>
</comment>
<feature type="compositionally biased region" description="Polar residues" evidence="14">
    <location>
        <begin position="346"/>
        <end position="359"/>
    </location>
</feature>
<dbReference type="GO" id="GO:0008270">
    <property type="term" value="F:zinc ion binding"/>
    <property type="evidence" value="ECO:0007669"/>
    <property type="project" value="UniProtKB-KW"/>
</dbReference>
<dbReference type="AlphaFoldDB" id="A0A8S2DUF1"/>
<dbReference type="GO" id="GO:0016787">
    <property type="term" value="F:hydrolase activity"/>
    <property type="evidence" value="ECO:0007669"/>
    <property type="project" value="UniProtKB-KW"/>
</dbReference>
<dbReference type="Proteomes" id="UP000682733">
    <property type="component" value="Unassembled WGS sequence"/>
</dbReference>
<evidence type="ECO:0000259" key="15">
    <source>
        <dbReference type="PROSITE" id="PS50158"/>
    </source>
</evidence>
<dbReference type="InterPro" id="IPR027417">
    <property type="entry name" value="P-loop_NTPase"/>
</dbReference>
<evidence type="ECO:0000256" key="11">
    <source>
        <dbReference type="ARBA" id="ARBA00034808"/>
    </source>
</evidence>
<evidence type="ECO:0000256" key="3">
    <source>
        <dbReference type="ARBA" id="ARBA00022741"/>
    </source>
</evidence>
<dbReference type="GO" id="GO:0005524">
    <property type="term" value="F:ATP binding"/>
    <property type="evidence" value="ECO:0007669"/>
    <property type="project" value="UniProtKB-KW"/>
</dbReference>
<feature type="domain" description="Helicase C-terminal" evidence="17">
    <location>
        <begin position="705"/>
        <end position="861"/>
    </location>
</feature>
<evidence type="ECO:0000256" key="8">
    <source>
        <dbReference type="ARBA" id="ARBA00023235"/>
    </source>
</evidence>
<feature type="domain" description="Helicase ATP-binding" evidence="16">
    <location>
        <begin position="501"/>
        <end position="673"/>
    </location>
</feature>
<dbReference type="GO" id="GO:0043138">
    <property type="term" value="F:3'-5' DNA helicase activity"/>
    <property type="evidence" value="ECO:0007669"/>
    <property type="project" value="UniProtKB-EC"/>
</dbReference>
<dbReference type="EMBL" id="CAJNOK010008211">
    <property type="protein sequence ID" value="CAF1057268.1"/>
    <property type="molecule type" value="Genomic_DNA"/>
</dbReference>
<keyword evidence="7" id="KW-0238">DNA-binding</keyword>
<dbReference type="SUPFAM" id="SSF57756">
    <property type="entry name" value="Retrovirus zinc finger-like domains"/>
    <property type="match status" value="1"/>
</dbReference>
<organism evidence="18 20">
    <name type="scientific">Didymodactylos carnosus</name>
    <dbReference type="NCBI Taxonomy" id="1234261"/>
    <lineage>
        <taxon>Eukaryota</taxon>
        <taxon>Metazoa</taxon>
        <taxon>Spiralia</taxon>
        <taxon>Gnathifera</taxon>
        <taxon>Rotifera</taxon>
        <taxon>Eurotatoria</taxon>
        <taxon>Bdelloidea</taxon>
        <taxon>Philodinida</taxon>
        <taxon>Philodinidae</taxon>
        <taxon>Didymodactylos</taxon>
    </lineage>
</organism>
<accession>A0A8S2DUF1</accession>
<feature type="domain" description="CCHC-type" evidence="15">
    <location>
        <begin position="409"/>
        <end position="423"/>
    </location>
</feature>
<evidence type="ECO:0000256" key="1">
    <source>
        <dbReference type="ARBA" id="ARBA00004123"/>
    </source>
</evidence>
<keyword evidence="3" id="KW-0547">Nucleotide-binding</keyword>
<feature type="compositionally biased region" description="Basic and acidic residues" evidence="14">
    <location>
        <begin position="325"/>
        <end position="334"/>
    </location>
</feature>
<name>A0A8S2DUF1_9BILA</name>
<sequence length="1179" mass="135537">MNDTPQTLDDVASTPKLVSLQFLSSSSTSLRSNRTNLKRRHNLSKSQVLNNDEIDTESQENKNIHNTNKKSFVTNPTTPIFCDVYNQSSSPTSPSPILSNRTCNQVWERLGSSEDISINQPISTILSSNSHLDEVEITDNDYVPINRASNQNRFQFATFSYKQLDEKTFSNSNSVSLLQQAFTTNKLSHSPDKPFEEFASENFDSVFHTQNSNIIPHSSSTRNQETFNLDNESTFTKVEQEMLLTNREEEIISKQQQNKDRDKQLLPDDNVDGVKSTTVDKKASKSELVQNKTARRSTRNKSKQPIVSPPENDEILKNESNVNNEKSESEETLKTKPRKKRKRSPLNETTASHTEQAVGNNKKKRTKTVDQNSNFQRLNMKKKRFSRAKQHQFSKFKRNAFRRRMRNVCFVCKQDGHWANDCPHQAARTNMMNNENPSTNNTGQKAIIDELDDPCIIDAGHRPKFVSSYWSIDEKADQRLLDETLKLFGHDNFRPQQLEAIVNILRGQSTIVVLPTGFGKTLIYQLPAYLYAKRSNSITLVISPLVSLMEDQLINTANCLSAASIHSLMQPNEIDRVLDRIVHGTVHLLLISPEMITRSNRLLNAGIPPIAFCCIDEVHCISHWSHNFRPSYLQVCRVLRERYSVQCFLGLTATATTTTLTDIARYLNIEQSCETSIIRGNVVRDNLMLTVSRDTNKDGALIGLLSSKQYESMSSIIIYCNRREETERVASLIRRAFHNDGKTTQQSADAYHAGLSPAERRRVTKQFMRGDIKTIVATIAFGMGINKHDVRSVIHYNMPLNFVCYLQETGRAGRDNKPAYCHAFIDYQQNEINELKKHIYSNDIDRSTIKKLINKLIQKIELYKLKTCSSPLIDSHMIEIGLPMQQLIDELDIKEETILTALYILETLETNFLHVLSPCYSICTVKHYGGKKQLDNLIESCEALKTAKSFLIDTNEFTFSIMDMCTANGWNYLAVRRELKKLEWSQGKKTGVYIEISNLAFHLEISPRILLKDTDQDRIIDFCYDKLHEKVTEQLIHFDTLYDLFKRCSCPNYLSLINEEYEVTKVSEQLHTFIENYFQGKIDLKSSILPLIKTDNKKLDYDETFIRNEIRTFINLYSDEHRLTPRAIARICHGIGSPQYPVPIWNKCKRFWRSHLNVDFQLLFAFVQDELVRCSTNRK</sequence>
<evidence type="ECO:0000256" key="14">
    <source>
        <dbReference type="SAM" id="MobiDB-lite"/>
    </source>
</evidence>
<proteinExistence type="inferred from homology"/>
<keyword evidence="13" id="KW-0862">Zinc</keyword>
<dbReference type="SMART" id="SM00490">
    <property type="entry name" value="HELICc"/>
    <property type="match status" value="1"/>
</dbReference>
<dbReference type="InterPro" id="IPR036875">
    <property type="entry name" value="Znf_CCHC_sf"/>
</dbReference>
<evidence type="ECO:0000256" key="9">
    <source>
        <dbReference type="ARBA" id="ARBA00023242"/>
    </source>
</evidence>
<evidence type="ECO:0000259" key="17">
    <source>
        <dbReference type="PROSITE" id="PS51194"/>
    </source>
</evidence>
<dbReference type="Pfam" id="PF00270">
    <property type="entry name" value="DEAD"/>
    <property type="match status" value="1"/>
</dbReference>
<dbReference type="GO" id="GO:0009378">
    <property type="term" value="F:four-way junction helicase activity"/>
    <property type="evidence" value="ECO:0007669"/>
    <property type="project" value="TreeGrafter"/>
</dbReference>
<dbReference type="PROSITE" id="PS51192">
    <property type="entry name" value="HELICASE_ATP_BIND_1"/>
    <property type="match status" value="1"/>
</dbReference>
<feature type="compositionally biased region" description="Basic residues" evidence="14">
    <location>
        <begin position="293"/>
        <end position="302"/>
    </location>
</feature>
<dbReference type="GO" id="GO:0003677">
    <property type="term" value="F:DNA binding"/>
    <property type="evidence" value="ECO:0007669"/>
    <property type="project" value="UniProtKB-KW"/>
</dbReference>
<dbReference type="InterPro" id="IPR004589">
    <property type="entry name" value="DNA_helicase_ATP-dep_RecQ"/>
</dbReference>
<dbReference type="Gene3D" id="4.10.60.10">
    <property type="entry name" value="Zinc finger, CCHC-type"/>
    <property type="match status" value="1"/>
</dbReference>
<feature type="compositionally biased region" description="Basic and acidic residues" evidence="14">
    <location>
        <begin position="252"/>
        <end position="266"/>
    </location>
</feature>
<feature type="region of interest" description="Disordered" evidence="14">
    <location>
        <begin position="252"/>
        <end position="371"/>
    </location>
</feature>
<evidence type="ECO:0000256" key="5">
    <source>
        <dbReference type="ARBA" id="ARBA00022806"/>
    </source>
</evidence>
<dbReference type="GO" id="GO:0000724">
    <property type="term" value="P:double-strand break repair via homologous recombination"/>
    <property type="evidence" value="ECO:0007669"/>
    <property type="project" value="TreeGrafter"/>
</dbReference>
<keyword evidence="9" id="KW-0539">Nucleus</keyword>
<evidence type="ECO:0000259" key="16">
    <source>
        <dbReference type="PROSITE" id="PS51192"/>
    </source>
</evidence>
<comment type="similarity">
    <text evidence="2">Belongs to the helicase family. RecQ subfamily.</text>
</comment>
<dbReference type="Pfam" id="PF00271">
    <property type="entry name" value="Helicase_C"/>
    <property type="match status" value="1"/>
</dbReference>
<dbReference type="SMART" id="SM00487">
    <property type="entry name" value="DEXDc"/>
    <property type="match status" value="1"/>
</dbReference>
<keyword evidence="8" id="KW-0413">Isomerase</keyword>
<dbReference type="GO" id="GO:0005737">
    <property type="term" value="C:cytoplasm"/>
    <property type="evidence" value="ECO:0007669"/>
    <property type="project" value="TreeGrafter"/>
</dbReference>
<evidence type="ECO:0000256" key="2">
    <source>
        <dbReference type="ARBA" id="ARBA00005446"/>
    </source>
</evidence>
<evidence type="ECO:0000256" key="12">
    <source>
        <dbReference type="ARBA" id="ARBA00049360"/>
    </source>
</evidence>
<keyword evidence="13" id="KW-0863">Zinc-finger</keyword>
<dbReference type="PANTHER" id="PTHR13710">
    <property type="entry name" value="DNA HELICASE RECQ FAMILY MEMBER"/>
    <property type="match status" value="1"/>
</dbReference>
<protein>
    <recommendedName>
        <fullName evidence="11">DNA 3'-5' helicase</fullName>
        <ecNumber evidence="11">5.6.2.4</ecNumber>
    </recommendedName>
</protein>
<dbReference type="SUPFAM" id="SSF52540">
    <property type="entry name" value="P-loop containing nucleoside triphosphate hydrolases"/>
    <property type="match status" value="1"/>
</dbReference>
<dbReference type="EMBL" id="CAJOBA010008225">
    <property type="protein sequence ID" value="CAF3823270.1"/>
    <property type="molecule type" value="Genomic_DNA"/>
</dbReference>
<comment type="subcellular location">
    <subcellularLocation>
        <location evidence="1">Nucleus</location>
    </subcellularLocation>
</comment>
<evidence type="ECO:0000313" key="18">
    <source>
        <dbReference type="EMBL" id="CAF1057268.1"/>
    </source>
</evidence>
<feature type="compositionally biased region" description="Basic residues" evidence="14">
    <location>
        <begin position="335"/>
        <end position="344"/>
    </location>
</feature>
<reference evidence="18" key="1">
    <citation type="submission" date="2021-02" db="EMBL/GenBank/DDBJ databases">
        <authorList>
            <person name="Nowell W R."/>
        </authorList>
    </citation>
    <scope>NUCLEOTIDE SEQUENCE</scope>
</reference>